<dbReference type="SUPFAM" id="SSF50249">
    <property type="entry name" value="Nucleic acid-binding proteins"/>
    <property type="match status" value="1"/>
</dbReference>
<proteinExistence type="predicted"/>
<dbReference type="InterPro" id="IPR012340">
    <property type="entry name" value="NA-bd_OB-fold"/>
</dbReference>
<sequence>MTIHSLAGDAVEDAGEGSIRFVTGQCQACGNRAFPMPPICSNCQSTDIVRKPVEAAGTVYSLTEVHVGPAEWHRPVRLAYVDLPDGLRVFGHWRGSVGIGTRVRARMGEVGKDAAGTHFTTYVFEPAEASDA</sequence>
<feature type="domain" description="ChsH2 C-terminal OB-fold" evidence="1">
    <location>
        <begin position="53"/>
        <end position="106"/>
    </location>
</feature>
<evidence type="ECO:0000313" key="3">
    <source>
        <dbReference type="Proteomes" id="UP001378188"/>
    </source>
</evidence>
<reference evidence="2 3" key="1">
    <citation type="submission" date="2024-02" db="EMBL/GenBank/DDBJ databases">
        <title>Genome analysis and characterization of Microbaculum marinisediminis sp. nov., isolated from marine sediment.</title>
        <authorList>
            <person name="Du Z.-J."/>
            <person name="Ye Y.-Q."/>
            <person name="Zhang Z.-R."/>
            <person name="Yuan S.-M."/>
            <person name="Zhang X.-Y."/>
        </authorList>
    </citation>
    <scope>NUCLEOTIDE SEQUENCE [LARGE SCALE GENOMIC DNA]</scope>
    <source>
        <strain evidence="2 3">SDUM1044001</strain>
    </source>
</reference>
<gene>
    <name evidence="2" type="ORF">V3328_22410</name>
</gene>
<dbReference type="PANTHER" id="PTHR34075:SF5">
    <property type="entry name" value="BLR3430 PROTEIN"/>
    <property type="match status" value="1"/>
</dbReference>
<protein>
    <submittedName>
        <fullName evidence="2">OB-fold domain-containing protein</fullName>
    </submittedName>
</protein>
<dbReference type="Proteomes" id="UP001378188">
    <property type="component" value="Unassembled WGS sequence"/>
</dbReference>
<evidence type="ECO:0000313" key="2">
    <source>
        <dbReference type="EMBL" id="MEJ8574254.1"/>
    </source>
</evidence>
<dbReference type="Pfam" id="PF01796">
    <property type="entry name" value="OB_ChsH2_C"/>
    <property type="match status" value="1"/>
</dbReference>
<keyword evidence="3" id="KW-1185">Reference proteome</keyword>
<evidence type="ECO:0000259" key="1">
    <source>
        <dbReference type="Pfam" id="PF01796"/>
    </source>
</evidence>
<dbReference type="InterPro" id="IPR052513">
    <property type="entry name" value="Thioester_dehydratase-like"/>
</dbReference>
<comment type="caution">
    <text evidence="2">The sequence shown here is derived from an EMBL/GenBank/DDBJ whole genome shotgun (WGS) entry which is preliminary data.</text>
</comment>
<dbReference type="AlphaFoldDB" id="A0AAW9RXX3"/>
<dbReference type="EMBL" id="JAZHOF010000011">
    <property type="protein sequence ID" value="MEJ8574254.1"/>
    <property type="molecule type" value="Genomic_DNA"/>
</dbReference>
<organism evidence="2 3">
    <name type="scientific">Microbaculum marinum</name>
    <dbReference type="NCBI Taxonomy" id="1764581"/>
    <lineage>
        <taxon>Bacteria</taxon>
        <taxon>Pseudomonadati</taxon>
        <taxon>Pseudomonadota</taxon>
        <taxon>Alphaproteobacteria</taxon>
        <taxon>Hyphomicrobiales</taxon>
        <taxon>Tepidamorphaceae</taxon>
        <taxon>Microbaculum</taxon>
    </lineage>
</organism>
<dbReference type="InterPro" id="IPR002878">
    <property type="entry name" value="ChsH2_C"/>
</dbReference>
<dbReference type="PANTHER" id="PTHR34075">
    <property type="entry name" value="BLR3430 PROTEIN"/>
    <property type="match status" value="1"/>
</dbReference>
<dbReference type="RefSeq" id="WP_340331957.1">
    <property type="nucleotide sequence ID" value="NZ_JAZHOF010000011.1"/>
</dbReference>
<name>A0AAW9RXX3_9HYPH</name>
<accession>A0AAW9RXX3</accession>